<organism evidence="3 4">
    <name type="scientific">Actinoallomurus acaciae</name>
    <dbReference type="NCBI Taxonomy" id="502577"/>
    <lineage>
        <taxon>Bacteria</taxon>
        <taxon>Bacillati</taxon>
        <taxon>Actinomycetota</taxon>
        <taxon>Actinomycetes</taxon>
        <taxon>Streptosporangiales</taxon>
        <taxon>Thermomonosporaceae</taxon>
        <taxon>Actinoallomurus</taxon>
    </lineage>
</organism>
<keyword evidence="1" id="KW-0227">DNA damage</keyword>
<dbReference type="InterPro" id="IPR051912">
    <property type="entry name" value="Alkylbase_DNA_Glycosylase/TA"/>
</dbReference>
<dbReference type="Gene3D" id="1.10.1670.40">
    <property type="match status" value="1"/>
</dbReference>
<reference evidence="3 4" key="1">
    <citation type="submission" date="2024-09" db="EMBL/GenBank/DDBJ databases">
        <authorList>
            <person name="Sun Q."/>
            <person name="Mori K."/>
        </authorList>
    </citation>
    <scope>NUCLEOTIDE SEQUENCE [LARGE SCALE GENOMIC DNA]</scope>
    <source>
        <strain evidence="3 4">TBRC 0563</strain>
    </source>
</reference>
<proteinExistence type="predicted"/>
<name>A0ABV5YIB7_9ACTN</name>
<keyword evidence="2" id="KW-0234">DNA repair</keyword>
<gene>
    <name evidence="3" type="ORF">ACFFNX_19060</name>
</gene>
<comment type="caution">
    <text evidence="3">The sequence shown here is derived from an EMBL/GenBank/DDBJ whole genome shotgun (WGS) entry which is preliminary data.</text>
</comment>
<accession>A0ABV5YIB7</accession>
<dbReference type="SUPFAM" id="SSF48150">
    <property type="entry name" value="DNA-glycosylase"/>
    <property type="match status" value="1"/>
</dbReference>
<keyword evidence="4" id="KW-1185">Reference proteome</keyword>
<dbReference type="EMBL" id="JBHLZP010000131">
    <property type="protein sequence ID" value="MFB9834286.1"/>
    <property type="molecule type" value="Genomic_DNA"/>
</dbReference>
<evidence type="ECO:0000313" key="3">
    <source>
        <dbReference type="EMBL" id="MFB9834286.1"/>
    </source>
</evidence>
<evidence type="ECO:0000256" key="1">
    <source>
        <dbReference type="ARBA" id="ARBA00022763"/>
    </source>
</evidence>
<dbReference type="RefSeq" id="WP_378203592.1">
    <property type="nucleotide sequence ID" value="NZ_JBHLZP010000131.1"/>
</dbReference>
<protein>
    <submittedName>
        <fullName evidence="3">DNA-3-methyladenine glycosylase family protein</fullName>
    </submittedName>
</protein>
<sequence>MAEEFTLTSRGPFSLAACTRFLEGFTPAGLTRRADEPLELAFPVDGDGRTAGVRVREHPHGVTAEIVSPAAPAPRLAAAIRSQVTRILSLDVDGSGFPAVGDRDPVVAGLQRRYPGLRPVGFWSPYEAAAWAVIGRRIRMRQAATIKARMARELGEPVAFGEHVVHAFPAPARLAGLDGFAGLSGRKPEWLRSIAHAALDGRLDAAHLRGLPRDEALAELTRLPGIGDFSAELILLRGAGDPDHVPEHEGRLARAVALAYDLPEPPSAGELRRLGQSWRPYRTWVTLLLRVRLEDETGEISGVPRASAP</sequence>
<evidence type="ECO:0000313" key="4">
    <source>
        <dbReference type="Proteomes" id="UP001589627"/>
    </source>
</evidence>
<dbReference type="Gene3D" id="1.10.340.30">
    <property type="entry name" value="Hypothetical protein, domain 2"/>
    <property type="match status" value="1"/>
</dbReference>
<evidence type="ECO:0000256" key="2">
    <source>
        <dbReference type="ARBA" id="ARBA00023204"/>
    </source>
</evidence>
<dbReference type="Proteomes" id="UP001589627">
    <property type="component" value="Unassembled WGS sequence"/>
</dbReference>
<dbReference type="InterPro" id="IPR011257">
    <property type="entry name" value="DNA_glycosylase"/>
</dbReference>
<dbReference type="PANTHER" id="PTHR43003:SF13">
    <property type="entry name" value="DNA-3-METHYLADENINE GLYCOSYLASE 2"/>
    <property type="match status" value="1"/>
</dbReference>
<dbReference type="PANTHER" id="PTHR43003">
    <property type="entry name" value="DNA-3-METHYLADENINE GLYCOSYLASE"/>
    <property type="match status" value="1"/>
</dbReference>